<keyword evidence="14" id="KW-1185">Reference proteome</keyword>
<dbReference type="Gene3D" id="2.40.50.1020">
    <property type="entry name" value="LytTr DNA-binding domain"/>
    <property type="match status" value="1"/>
</dbReference>
<evidence type="ECO:0000313" key="13">
    <source>
        <dbReference type="EMBL" id="CAK8989018.1"/>
    </source>
</evidence>
<accession>A0ABP0HGW7</accession>
<dbReference type="PROSITE" id="PS50930">
    <property type="entry name" value="HTH_LYTTR"/>
    <property type="match status" value="1"/>
</dbReference>
<evidence type="ECO:0000256" key="8">
    <source>
        <dbReference type="ARBA" id="ARBA00023235"/>
    </source>
</evidence>
<dbReference type="PRINTS" id="PR00084">
    <property type="entry name" value="MTLDHDRGNASE"/>
</dbReference>
<feature type="compositionally biased region" description="Low complexity" evidence="9">
    <location>
        <begin position="1181"/>
        <end position="1191"/>
    </location>
</feature>
<dbReference type="SUPFAM" id="SSF51735">
    <property type="entry name" value="NAD(P)-binding Rossmann-fold domains"/>
    <property type="match status" value="1"/>
</dbReference>
<dbReference type="InterPro" id="IPR032466">
    <property type="entry name" value="Metal_Hydrolase"/>
</dbReference>
<dbReference type="Pfam" id="PF08125">
    <property type="entry name" value="Mannitol_dh_C"/>
    <property type="match status" value="1"/>
</dbReference>
<keyword evidence="10" id="KW-0472">Membrane</keyword>
<feature type="domain" description="MHYT" evidence="11">
    <location>
        <begin position="914"/>
        <end position="1102"/>
    </location>
</feature>
<dbReference type="InterPro" id="IPR013131">
    <property type="entry name" value="Mannitol_DH_N"/>
</dbReference>
<evidence type="ECO:0000256" key="7">
    <source>
        <dbReference type="ARBA" id="ARBA00023002"/>
    </source>
</evidence>
<evidence type="ECO:0000256" key="10">
    <source>
        <dbReference type="SAM" id="Phobius"/>
    </source>
</evidence>
<evidence type="ECO:0000313" key="14">
    <source>
        <dbReference type="Proteomes" id="UP001642464"/>
    </source>
</evidence>
<keyword evidence="7" id="KW-0560">Oxidoreductase</keyword>
<feature type="transmembrane region" description="Helical" evidence="10">
    <location>
        <begin position="1115"/>
        <end position="1140"/>
    </location>
</feature>
<dbReference type="Gene3D" id="1.10.2020.10">
    <property type="entry name" value="uronate isomerase, domain 2, chain A"/>
    <property type="match status" value="1"/>
</dbReference>
<feature type="transmembrane region" description="Helical" evidence="10">
    <location>
        <begin position="917"/>
        <end position="938"/>
    </location>
</feature>
<feature type="transmembrane region" description="Helical" evidence="10">
    <location>
        <begin position="982"/>
        <end position="1003"/>
    </location>
</feature>
<dbReference type="InterPro" id="IPR008927">
    <property type="entry name" value="6-PGluconate_DH-like_C_sf"/>
</dbReference>
<name>A0ABP0HGW7_9DINO</name>
<dbReference type="EMBL" id="CAXAMM010000792">
    <property type="protein sequence ID" value="CAK8989018.1"/>
    <property type="molecule type" value="Genomic_DNA"/>
</dbReference>
<dbReference type="HAMAP" id="MF_00675">
    <property type="entry name" value="UxaC"/>
    <property type="match status" value="1"/>
</dbReference>
<evidence type="ECO:0000256" key="5">
    <source>
        <dbReference type="ARBA" id="ARBA00012546"/>
    </source>
</evidence>
<evidence type="ECO:0000256" key="9">
    <source>
        <dbReference type="SAM" id="MobiDB-lite"/>
    </source>
</evidence>
<dbReference type="EC" id="5.3.1.12" evidence="5"/>
<dbReference type="PANTHER" id="PTHR30068">
    <property type="entry name" value="URONATE ISOMERASE"/>
    <property type="match status" value="1"/>
</dbReference>
<feature type="compositionally biased region" description="Basic and acidic residues" evidence="9">
    <location>
        <begin position="1170"/>
        <end position="1180"/>
    </location>
</feature>
<dbReference type="InterPro" id="IPR013328">
    <property type="entry name" value="6PGD_dom2"/>
</dbReference>
<dbReference type="Gene3D" id="3.20.20.140">
    <property type="entry name" value="Metal-dependent hydrolases"/>
    <property type="match status" value="1"/>
</dbReference>
<dbReference type="PANTHER" id="PTHR30068:SF4">
    <property type="entry name" value="URONATE ISOMERASE"/>
    <property type="match status" value="1"/>
</dbReference>
<dbReference type="InterPro" id="IPR013118">
    <property type="entry name" value="Mannitol_DH_C"/>
</dbReference>
<dbReference type="InterPro" id="IPR000669">
    <property type="entry name" value="Mannitol_DH"/>
</dbReference>
<dbReference type="InterPro" id="IPR005330">
    <property type="entry name" value="MHYT_dom"/>
</dbReference>
<comment type="similarity">
    <text evidence="3">Belongs to the mannitol dehydrogenase family.</text>
</comment>
<dbReference type="PROSITE" id="PS50924">
    <property type="entry name" value="MHYT"/>
    <property type="match status" value="1"/>
</dbReference>
<feature type="transmembrane region" description="Helical" evidence="10">
    <location>
        <begin position="1049"/>
        <end position="1069"/>
    </location>
</feature>
<keyword evidence="10" id="KW-0812">Transmembrane</keyword>
<dbReference type="Pfam" id="PF03707">
    <property type="entry name" value="MHYT"/>
    <property type="match status" value="2"/>
</dbReference>
<dbReference type="Gene3D" id="3.40.50.720">
    <property type="entry name" value="NAD(P)-binding Rossmann-like Domain"/>
    <property type="match status" value="1"/>
</dbReference>
<evidence type="ECO:0000256" key="1">
    <source>
        <dbReference type="ARBA" id="ARBA00001165"/>
    </source>
</evidence>
<dbReference type="Gene3D" id="1.10.1040.10">
    <property type="entry name" value="N-(1-d-carboxylethyl)-l-norvaline Dehydrogenase, domain 2"/>
    <property type="match status" value="1"/>
</dbReference>
<comment type="similarity">
    <text evidence="4">Belongs to the metallo-dependent hydrolases superfamily. Uronate isomerase family.</text>
</comment>
<feature type="region of interest" description="Disordered" evidence="9">
    <location>
        <begin position="1167"/>
        <end position="1202"/>
    </location>
</feature>
<feature type="transmembrane region" description="Helical" evidence="10">
    <location>
        <begin position="1015"/>
        <end position="1037"/>
    </location>
</feature>
<dbReference type="GO" id="GO:0016853">
    <property type="term" value="F:isomerase activity"/>
    <property type="evidence" value="ECO:0007669"/>
    <property type="project" value="UniProtKB-KW"/>
</dbReference>
<evidence type="ECO:0000259" key="12">
    <source>
        <dbReference type="PROSITE" id="PS50930"/>
    </source>
</evidence>
<proteinExistence type="inferred from homology"/>
<comment type="caution">
    <text evidence="13">The sequence shown here is derived from an EMBL/GenBank/DDBJ whole genome shotgun (WGS) entry which is preliminary data.</text>
</comment>
<dbReference type="Pfam" id="PF01232">
    <property type="entry name" value="Mannitol_dh"/>
    <property type="match status" value="1"/>
</dbReference>
<feature type="transmembrane region" description="Helical" evidence="10">
    <location>
        <begin position="950"/>
        <end position="976"/>
    </location>
</feature>
<dbReference type="SMART" id="SM00850">
    <property type="entry name" value="LytTR"/>
    <property type="match status" value="1"/>
</dbReference>
<feature type="transmembrane region" description="Helical" evidence="10">
    <location>
        <begin position="1076"/>
        <end position="1095"/>
    </location>
</feature>
<dbReference type="Pfam" id="PF04397">
    <property type="entry name" value="LytTR"/>
    <property type="match status" value="1"/>
</dbReference>
<dbReference type="InterPro" id="IPR003766">
    <property type="entry name" value="Uronate_isomerase"/>
</dbReference>
<sequence>MVFHDELLRNESSDWGAVVTRLHSGEGELTLLDQADHLFTVGEMSNDDLMLREIGAVVKTLHPKRDGFSALLAQIADPDLSVITLTITEKGYCLSGGHLDMNNPAVVRDLREADDAETAIGILAKGLRLRQVAGLGGITILSCDNLPANGTLCRQAVLEFAEQLDPDLSRWIEAECRFPCSMVDRITPAMTEASQQKLEAALGHPDPNGVLCEPFRQWVIEDSFAGDRPAWDLAGAQFVADVAPFEDMKLRLLNGSHSFLAYLGALAGKETISDCMADPVFLTAAKRLMLDEQAPTLDLPDGIDVSRYSDALIERFSNTALRHKTTQIASDGSQKLPQRLLAPIRQHLQSGTEWPLAALAVAGWMRYCRGRSEIGGHLPINDPLSGKFEAFATRSDGADYVNNLLSLAVVFGTDLPASRDFVSRIQTAYEALGVNGAAKSIAAALQYRRLFHEIAAPLPLIDFHNHLDPAAIADDRHWSSIGEIWLEGDHYKWRAMRWNGIGEDLVTGPADYRAKFNAFAETIPHCLGNPLYHWTHLELRRYFGWDGVLGPETADEVWEMANEKLAQPGFGARGLLKQMHVDYVGTTDDPCDDLAFHSRVQADAALPFQVAPSFRPDKILTPGGAHFANYCEELQTVSGTVIERFENLIDALFKRLDHFVTLGCKASDHGLSDIRPFVKRARHELDAILVRGRNGEPVTAQDEADFKAAVLIELGQAYRGRNIVMQFHIGAFRNRSSRLFDTLGPDMGGDSISDEAVGGALNALLDQIDRRSGLPRTILYCLNPAFNEVLVTTAGNFQDGSEPGKIQSGPAWWFNDQLDGMERHLEQVAQMGLLSRFIGMLTDSRSFLSFPRHEYYRRLVCRMVGRWIEDGSVPDSPDLTDGLIRRICHENARDWFLQQKRAKREESLGMTVTHEPWLVALSLVMAFQGSFVGLSLAVQVRNAVDPRRRLLLVGAALTLALAIWSMHFVGMLAVRFPLGVDFLVLPTLLSFLVCVLVVGVAVFTASNRRLTSFRLGLAAFVMGTGICTMHYLGMYSLHTSLQMAHSPTYVLASFLIAFNAAGLALWLLFGLGKRPPIVVSAAVMALAISAMHYTAMSGMTYELTQAAGDLSAPSLGPGTLAIFVSCVAFLVSGLFLLALVPAENAETTKTEEPGLAADVAPEAQVVEEPVEQKPAEEASKRAAAGLQAAAATPRKSTTGSRRTLPIERDGQKAQISVSDIAAVHADAHYTKLYDGQREYFCPLSISEAEQQLDPKVFKRVHRSHIVNLSCVSSFKRSGDGGLLVLEGDDGQTVPVSRSRWGRIRDRLTALGEGPDQPNQPAAAQ</sequence>
<dbReference type="Proteomes" id="UP001642464">
    <property type="component" value="Unassembled WGS sequence"/>
</dbReference>
<evidence type="ECO:0000256" key="6">
    <source>
        <dbReference type="ARBA" id="ARBA00020555"/>
    </source>
</evidence>
<comment type="pathway">
    <text evidence="2">Carbohydrate metabolism; pentose and glucuronate interconversion.</text>
</comment>
<dbReference type="SUPFAM" id="SSF48179">
    <property type="entry name" value="6-phosphogluconate dehydrogenase C-terminal domain-like"/>
    <property type="match status" value="1"/>
</dbReference>
<reference evidence="13 14" key="1">
    <citation type="submission" date="2024-02" db="EMBL/GenBank/DDBJ databases">
        <authorList>
            <person name="Chen Y."/>
            <person name="Shah S."/>
            <person name="Dougan E. K."/>
            <person name="Thang M."/>
            <person name="Chan C."/>
        </authorList>
    </citation>
    <scope>NUCLEOTIDE SEQUENCE [LARGE SCALE GENOMIC DNA]</scope>
</reference>
<dbReference type="SUPFAM" id="SSF51556">
    <property type="entry name" value="Metallo-dependent hydrolases"/>
    <property type="match status" value="1"/>
</dbReference>
<keyword evidence="10" id="KW-1133">Transmembrane helix</keyword>
<comment type="catalytic activity">
    <reaction evidence="1">
        <text>D-glucuronate = D-fructuronate</text>
        <dbReference type="Rhea" id="RHEA:13049"/>
        <dbReference type="ChEBI" id="CHEBI:58720"/>
        <dbReference type="ChEBI" id="CHEBI:59863"/>
        <dbReference type="EC" id="5.3.1.12"/>
    </reaction>
</comment>
<evidence type="ECO:0000259" key="11">
    <source>
        <dbReference type="PROSITE" id="PS50924"/>
    </source>
</evidence>
<evidence type="ECO:0000256" key="2">
    <source>
        <dbReference type="ARBA" id="ARBA00004892"/>
    </source>
</evidence>
<dbReference type="NCBIfam" id="NF002794">
    <property type="entry name" value="PRK02925.1"/>
    <property type="match status" value="1"/>
</dbReference>
<organism evidence="13 14">
    <name type="scientific">Durusdinium trenchii</name>
    <dbReference type="NCBI Taxonomy" id="1381693"/>
    <lineage>
        <taxon>Eukaryota</taxon>
        <taxon>Sar</taxon>
        <taxon>Alveolata</taxon>
        <taxon>Dinophyceae</taxon>
        <taxon>Suessiales</taxon>
        <taxon>Symbiodiniaceae</taxon>
        <taxon>Durusdinium</taxon>
    </lineage>
</organism>
<keyword evidence="8 13" id="KW-0413">Isomerase</keyword>
<evidence type="ECO:0000256" key="3">
    <source>
        <dbReference type="ARBA" id="ARBA00006541"/>
    </source>
</evidence>
<gene>
    <name evidence="13" type="ORF">SCF082_LOCUS1640</name>
</gene>
<dbReference type="InterPro" id="IPR007492">
    <property type="entry name" value="LytTR_DNA-bd_dom"/>
</dbReference>
<dbReference type="InterPro" id="IPR036291">
    <property type="entry name" value="NAD(P)-bd_dom_sf"/>
</dbReference>
<evidence type="ECO:0000256" key="4">
    <source>
        <dbReference type="ARBA" id="ARBA00008397"/>
    </source>
</evidence>
<protein>
    <recommendedName>
        <fullName evidence="6">Uronate isomerase</fullName>
        <ecNumber evidence="5">5.3.1.12</ecNumber>
    </recommendedName>
</protein>
<feature type="domain" description="HTH LytTR-type" evidence="12">
    <location>
        <begin position="1204"/>
        <end position="1309"/>
    </location>
</feature>
<dbReference type="Pfam" id="PF02614">
    <property type="entry name" value="UxaC"/>
    <property type="match status" value="1"/>
</dbReference>